<dbReference type="InterPro" id="IPR050447">
    <property type="entry name" value="Erg6_SMT_methyltransf"/>
</dbReference>
<dbReference type="PANTHER" id="PTHR44068:SF11">
    <property type="entry name" value="GERANYL DIPHOSPHATE 2-C-METHYLTRANSFERASE"/>
    <property type="match status" value="1"/>
</dbReference>
<evidence type="ECO:0000313" key="5">
    <source>
        <dbReference type="EMBL" id="GAA2446910.1"/>
    </source>
</evidence>
<dbReference type="SUPFAM" id="SSF53335">
    <property type="entry name" value="S-adenosyl-L-methionine-dependent methyltransferases"/>
    <property type="match status" value="1"/>
</dbReference>
<dbReference type="InterPro" id="IPR020803">
    <property type="entry name" value="MeTfrase_dom"/>
</dbReference>
<comment type="caution">
    <text evidence="5">The sequence shown here is derived from an EMBL/GenBank/DDBJ whole genome shotgun (WGS) entry which is preliminary data.</text>
</comment>
<accession>A0ABP5X6M1</accession>
<evidence type="ECO:0000313" key="6">
    <source>
        <dbReference type="Proteomes" id="UP001501231"/>
    </source>
</evidence>
<sequence length="277" mass="30173">MTVDSVGQHYDRLAELDQAAAGRAIHMGCWDEDGQGTLEQAMDRHTDLVLARTGLRAGERLLDVGCGYGQPALRAAREHGIHATGITNSAAQQEIAERIARQQPSDVAARSRFDFGDAARLPYPDACFDAAWAIESLLHMPDLGAVLAGIHRVLVPGGRLVIADVVQYRTMPDELRQLWRRLLVSEPHDAHAFTDMLEAAGFEVVGTEDLTARTRHSWQALAESFQRFSAPLPTERSGGDVETGPVRERLAQMAAALPRLDAAFGDCLGYVLVEAGR</sequence>
<evidence type="ECO:0000256" key="1">
    <source>
        <dbReference type="ARBA" id="ARBA00022603"/>
    </source>
</evidence>
<keyword evidence="6" id="KW-1185">Reference proteome</keyword>
<dbReference type="GO" id="GO:0032259">
    <property type="term" value="P:methylation"/>
    <property type="evidence" value="ECO:0007669"/>
    <property type="project" value="UniProtKB-KW"/>
</dbReference>
<keyword evidence="1 5" id="KW-0489">Methyltransferase</keyword>
<proteinExistence type="predicted"/>
<evidence type="ECO:0000256" key="2">
    <source>
        <dbReference type="ARBA" id="ARBA00022679"/>
    </source>
</evidence>
<gene>
    <name evidence="5" type="ORF">GCM10010191_75070</name>
</gene>
<dbReference type="Pfam" id="PF08241">
    <property type="entry name" value="Methyltransf_11"/>
    <property type="match status" value="1"/>
</dbReference>
<dbReference type="InterPro" id="IPR029063">
    <property type="entry name" value="SAM-dependent_MTases_sf"/>
</dbReference>
<keyword evidence="2" id="KW-0808">Transferase</keyword>
<keyword evidence="3" id="KW-0949">S-adenosyl-L-methionine</keyword>
<feature type="domain" description="Polyketide synthase-like methyltransferase" evidence="4">
    <location>
        <begin position="30"/>
        <end position="255"/>
    </location>
</feature>
<dbReference type="SMART" id="SM00828">
    <property type="entry name" value="PKS_MT"/>
    <property type="match status" value="1"/>
</dbReference>
<reference evidence="6" key="1">
    <citation type="journal article" date="2019" name="Int. J. Syst. Evol. Microbiol.">
        <title>The Global Catalogue of Microorganisms (GCM) 10K type strain sequencing project: providing services to taxonomists for standard genome sequencing and annotation.</title>
        <authorList>
            <consortium name="The Broad Institute Genomics Platform"/>
            <consortium name="The Broad Institute Genome Sequencing Center for Infectious Disease"/>
            <person name="Wu L."/>
            <person name="Ma J."/>
        </authorList>
    </citation>
    <scope>NUCLEOTIDE SEQUENCE [LARGE SCALE GENOMIC DNA]</scope>
    <source>
        <strain evidence="6">JCM 3325</strain>
    </source>
</reference>
<protein>
    <submittedName>
        <fullName evidence="5">27-O-demethylrifamycin SV methyltransferase</fullName>
    </submittedName>
</protein>
<dbReference type="InterPro" id="IPR013216">
    <property type="entry name" value="Methyltransf_11"/>
</dbReference>
<dbReference type="Proteomes" id="UP001501231">
    <property type="component" value="Unassembled WGS sequence"/>
</dbReference>
<dbReference type="GO" id="GO:0008168">
    <property type="term" value="F:methyltransferase activity"/>
    <property type="evidence" value="ECO:0007669"/>
    <property type="project" value="UniProtKB-KW"/>
</dbReference>
<dbReference type="PANTHER" id="PTHR44068">
    <property type="entry name" value="ZGC:194242"/>
    <property type="match status" value="1"/>
</dbReference>
<evidence type="ECO:0000259" key="4">
    <source>
        <dbReference type="SMART" id="SM00828"/>
    </source>
</evidence>
<organism evidence="5 6">
    <name type="scientific">Actinomadura vinacea</name>
    <dbReference type="NCBI Taxonomy" id="115336"/>
    <lineage>
        <taxon>Bacteria</taxon>
        <taxon>Bacillati</taxon>
        <taxon>Actinomycetota</taxon>
        <taxon>Actinomycetes</taxon>
        <taxon>Streptosporangiales</taxon>
        <taxon>Thermomonosporaceae</taxon>
        <taxon>Actinomadura</taxon>
    </lineage>
</organism>
<dbReference type="Gene3D" id="3.40.50.150">
    <property type="entry name" value="Vaccinia Virus protein VP39"/>
    <property type="match status" value="1"/>
</dbReference>
<name>A0ABP5X6M1_9ACTN</name>
<dbReference type="EMBL" id="BAAARW010000031">
    <property type="protein sequence ID" value="GAA2446910.1"/>
    <property type="molecule type" value="Genomic_DNA"/>
</dbReference>
<evidence type="ECO:0000256" key="3">
    <source>
        <dbReference type="ARBA" id="ARBA00022691"/>
    </source>
</evidence>
<dbReference type="CDD" id="cd02440">
    <property type="entry name" value="AdoMet_MTases"/>
    <property type="match status" value="1"/>
</dbReference>
<dbReference type="RefSeq" id="WP_344595618.1">
    <property type="nucleotide sequence ID" value="NZ_BAAARW010000031.1"/>
</dbReference>